<dbReference type="EMBL" id="RSTU01000035">
    <property type="protein sequence ID" value="MIT93420.1"/>
    <property type="molecule type" value="Genomic_DNA"/>
</dbReference>
<keyword evidence="1" id="KW-0175">Coiled coil</keyword>
<evidence type="ECO:0000313" key="3">
    <source>
        <dbReference type="EMBL" id="MIT93420.1"/>
    </source>
</evidence>
<reference evidence="3" key="1">
    <citation type="submission" date="2018-08" db="EMBL/GenBank/DDBJ databases">
        <authorList>
            <consortium name="GenomeTrakr network: Whole genome sequencing for foodborne pathogen traceback"/>
        </authorList>
    </citation>
    <scope>NUCLEOTIDE SEQUENCE [LARGE SCALE GENOMIC DNA]</scope>
    <source>
        <strain evidence="3">CFSAN034428</strain>
    </source>
</reference>
<organism evidence="3">
    <name type="scientific">Salmonella enterica</name>
    <name type="common">Salmonella choleraesuis</name>
    <dbReference type="NCBI Taxonomy" id="28901"/>
    <lineage>
        <taxon>Bacteria</taxon>
        <taxon>Pseudomonadati</taxon>
        <taxon>Pseudomonadota</taxon>
        <taxon>Gammaproteobacteria</taxon>
        <taxon>Enterobacterales</taxon>
        <taxon>Enterobacteriaceae</taxon>
        <taxon>Salmonella</taxon>
    </lineage>
</organism>
<dbReference type="Gene3D" id="1.20.58.430">
    <property type="entry name" value="Type IV secretion system, VirB5-domain"/>
    <property type="match status" value="1"/>
</dbReference>
<dbReference type="AlphaFoldDB" id="A0A402TR45"/>
<feature type="coiled-coil region" evidence="1">
    <location>
        <begin position="37"/>
        <end position="71"/>
    </location>
</feature>
<name>A0A402TR45_SALER</name>
<feature type="signal peptide" evidence="2">
    <location>
        <begin position="1"/>
        <end position="23"/>
    </location>
</feature>
<dbReference type="InterPro" id="IPR023220">
    <property type="entry name" value="T4SS_VirB5-domain"/>
</dbReference>
<evidence type="ECO:0000256" key="2">
    <source>
        <dbReference type="SAM" id="SignalP"/>
    </source>
</evidence>
<comment type="caution">
    <text evidence="3">The sequence shown here is derived from an EMBL/GenBank/DDBJ whole genome shotgun (WGS) entry which is preliminary data.</text>
</comment>
<accession>A0A402TR45</accession>
<dbReference type="InterPro" id="IPR014158">
    <property type="entry name" value="T4SS_VirB5"/>
</dbReference>
<feature type="chain" id="PRO_5030090736" evidence="2">
    <location>
        <begin position="24"/>
        <end position="244"/>
    </location>
</feature>
<keyword evidence="2" id="KW-0732">Signal</keyword>
<dbReference type="Pfam" id="PF07996">
    <property type="entry name" value="T4SS"/>
    <property type="match status" value="1"/>
</dbReference>
<proteinExistence type="predicted"/>
<gene>
    <name evidence="3" type="ORF">ATP91_24590</name>
</gene>
<dbReference type="Proteomes" id="UP000839515">
    <property type="component" value="Unassembled WGS sequence"/>
</dbReference>
<evidence type="ECO:0000256" key="1">
    <source>
        <dbReference type="SAM" id="Coils"/>
    </source>
</evidence>
<protein>
    <submittedName>
        <fullName evidence="3">Type IV secretion system protein VirB5</fullName>
    </submittedName>
</protein>
<sequence length="244" mass="27030">MKMKKTLISGVIAVLIFTSNAQAGIPVVDVLANTTSINQWLQKLTQWTETVQHYKEEMNSYKEQLATATGVRDVQAFLYQSKSLANDIKAMRDRGISLNDLLTNPNGSYSSDLNSLYNKYKVFDSCSDNATGSYLESCKKMVINQAAAIEETTEVQGKIADTLGDIADLTNRIQYSQDSKESQDLANVVSAKSVQLNALTTQWEMTVKQAEQRSKMLEAQKQKEFSKQQLNAPVADLNHIGGST</sequence>
<dbReference type="SUPFAM" id="SSF101082">
    <property type="entry name" value="Typo IV secretion system protein TraC"/>
    <property type="match status" value="1"/>
</dbReference>